<evidence type="ECO:0000256" key="11">
    <source>
        <dbReference type="ARBA" id="ARBA00023166"/>
    </source>
</evidence>
<keyword evidence="7" id="KW-0560">Oxidoreductase</keyword>
<accession>A0A7J7IIE6</accession>
<protein>
    <submittedName>
        <fullName evidence="14">Uncharacterized protein</fullName>
    </submittedName>
</protein>
<dbReference type="Pfam" id="PF01222">
    <property type="entry name" value="ERG4_ERG24"/>
    <property type="match status" value="1"/>
</dbReference>
<keyword evidence="6 13" id="KW-1133">Transmembrane helix</keyword>
<dbReference type="InterPro" id="IPR001171">
    <property type="entry name" value="ERG24_DHCR-like"/>
</dbReference>
<keyword evidence="12" id="KW-0753">Steroid metabolism</keyword>
<dbReference type="PROSITE" id="PS01018">
    <property type="entry name" value="STEROL_REDUCT_2"/>
    <property type="match status" value="1"/>
</dbReference>
<feature type="transmembrane region" description="Helical" evidence="13">
    <location>
        <begin position="266"/>
        <end position="285"/>
    </location>
</feature>
<dbReference type="GO" id="GO:0016126">
    <property type="term" value="P:sterol biosynthetic process"/>
    <property type="evidence" value="ECO:0007669"/>
    <property type="project" value="UniProtKB-KW"/>
</dbReference>
<evidence type="ECO:0000256" key="3">
    <source>
        <dbReference type="ARBA" id="ARBA00022516"/>
    </source>
</evidence>
<feature type="transmembrane region" description="Helical" evidence="13">
    <location>
        <begin position="46"/>
        <end position="65"/>
    </location>
</feature>
<evidence type="ECO:0000313" key="14">
    <source>
        <dbReference type="EMBL" id="KAF6002091.1"/>
    </source>
</evidence>
<evidence type="ECO:0000256" key="12">
    <source>
        <dbReference type="ARBA" id="ARBA00023221"/>
    </source>
</evidence>
<feature type="transmembrane region" description="Helical" evidence="13">
    <location>
        <begin position="77"/>
        <end position="101"/>
    </location>
</feature>
<evidence type="ECO:0000256" key="10">
    <source>
        <dbReference type="ARBA" id="ARBA00023136"/>
    </source>
</evidence>
<feature type="transmembrane region" description="Helical" evidence="13">
    <location>
        <begin position="113"/>
        <end position="133"/>
    </location>
</feature>
<dbReference type="AlphaFoldDB" id="A0A7J7IIE6"/>
<evidence type="ECO:0000256" key="13">
    <source>
        <dbReference type="SAM" id="Phobius"/>
    </source>
</evidence>
<name>A0A7J7IIE6_9RHOD</name>
<sequence length="430" mass="49134">MPRGYLFLVGSVVAAFALDWRWLQVGAIQVARSVSACSLFWATVLLAAYIGWLALLGEVLPGWVYPGTLPADGTNRVYYKCNGLAILCLTLTLWALSSLWLGSVTFTYLADHVGAFLVAANLFAFSLATLLLLRHRWQLASNKGVGSSRLWWQDWILGAELNPHLGRFELKFFWLRPSMIGWLLLNLSIAAKQWQELGRVTARMILNQLLMNGYIIDYFWHERKMTTTWDIVAEHFGLMLIWGDLVFIPFVFSIPAWCLVYDQRPLSVLMALATLLTALLGGWIFRSANSQKDAFKRDSTRPVSDWFVTWHHRRPHWHLRRSRASKDGSRTENRSTVANRTLGDGRLLASGWWSLARHSNYTGDLLLASAFSMPSLGGPYRFVAFTYFFYLLLLLIHRSQRDEERCARKYGAAWQAYCEAVPFVLLPGIW</sequence>
<comment type="similarity">
    <text evidence="2">Belongs to the ERG4/ERG24 family.</text>
</comment>
<evidence type="ECO:0000313" key="15">
    <source>
        <dbReference type="Proteomes" id="UP000530660"/>
    </source>
</evidence>
<feature type="transmembrane region" description="Helical" evidence="13">
    <location>
        <begin position="379"/>
        <end position="396"/>
    </location>
</feature>
<evidence type="ECO:0000256" key="1">
    <source>
        <dbReference type="ARBA" id="ARBA00004141"/>
    </source>
</evidence>
<gene>
    <name evidence="14" type="ORF">F1559_000205</name>
</gene>
<dbReference type="Proteomes" id="UP000530660">
    <property type="component" value="Unassembled WGS sequence"/>
</dbReference>
<dbReference type="InterPro" id="IPR018083">
    <property type="entry name" value="Sterol_reductase_CS"/>
</dbReference>
<dbReference type="GO" id="GO:0005789">
    <property type="term" value="C:endoplasmic reticulum membrane"/>
    <property type="evidence" value="ECO:0007669"/>
    <property type="project" value="TreeGrafter"/>
</dbReference>
<comment type="caution">
    <text evidence="14">The sequence shown here is derived from an EMBL/GenBank/DDBJ whole genome shotgun (WGS) entry which is preliminary data.</text>
</comment>
<keyword evidence="11" id="KW-1207">Sterol metabolism</keyword>
<evidence type="ECO:0000256" key="2">
    <source>
        <dbReference type="ARBA" id="ARBA00005402"/>
    </source>
</evidence>
<keyword evidence="10 13" id="KW-0472">Membrane</keyword>
<keyword evidence="4 13" id="KW-0812">Transmembrane</keyword>
<evidence type="ECO:0000256" key="4">
    <source>
        <dbReference type="ARBA" id="ARBA00022692"/>
    </source>
</evidence>
<evidence type="ECO:0000256" key="9">
    <source>
        <dbReference type="ARBA" id="ARBA00023098"/>
    </source>
</evidence>
<keyword evidence="8" id="KW-0756">Sterol biosynthesis</keyword>
<dbReference type="PANTHER" id="PTHR21257:SF52">
    <property type="entry name" value="DELTA(14)-STEROL REDUCTASE TM7SF2"/>
    <property type="match status" value="1"/>
</dbReference>
<dbReference type="Gene3D" id="1.20.120.1630">
    <property type="match status" value="1"/>
</dbReference>
<comment type="subcellular location">
    <subcellularLocation>
        <location evidence="1">Membrane</location>
        <topology evidence="1">Multi-pass membrane protein</topology>
    </subcellularLocation>
</comment>
<organism evidence="14 15">
    <name type="scientific">Cyanidiococcus yangmingshanensis</name>
    <dbReference type="NCBI Taxonomy" id="2690220"/>
    <lineage>
        <taxon>Eukaryota</taxon>
        <taxon>Rhodophyta</taxon>
        <taxon>Bangiophyceae</taxon>
        <taxon>Cyanidiales</taxon>
        <taxon>Cyanidiaceae</taxon>
        <taxon>Cyanidiococcus</taxon>
    </lineage>
</organism>
<keyword evidence="5" id="KW-0752">Steroid biosynthesis</keyword>
<evidence type="ECO:0000256" key="7">
    <source>
        <dbReference type="ARBA" id="ARBA00023002"/>
    </source>
</evidence>
<keyword evidence="3" id="KW-0444">Lipid biosynthesis</keyword>
<keyword evidence="9" id="KW-0443">Lipid metabolism</keyword>
<dbReference type="EMBL" id="VWRR01000011">
    <property type="protein sequence ID" value="KAF6002091.1"/>
    <property type="molecule type" value="Genomic_DNA"/>
</dbReference>
<keyword evidence="15" id="KW-1185">Reference proteome</keyword>
<evidence type="ECO:0000256" key="6">
    <source>
        <dbReference type="ARBA" id="ARBA00022989"/>
    </source>
</evidence>
<dbReference type="GO" id="GO:0050613">
    <property type="term" value="F:Delta14-sterol reductase activity"/>
    <property type="evidence" value="ECO:0007669"/>
    <property type="project" value="TreeGrafter"/>
</dbReference>
<proteinExistence type="inferred from homology"/>
<reference evidence="14 15" key="1">
    <citation type="journal article" date="2020" name="J. Phycol.">
        <title>Comparative genome analysis reveals Cyanidiococcus gen. nov., a new extremophilic red algal genus sister to Cyanidioschyzon (Cyanidioschyzonaceae, Rhodophyta).</title>
        <authorList>
            <person name="Liu S.-L."/>
            <person name="Chiang Y.-R."/>
            <person name="Yoon H.S."/>
            <person name="Fu H.-Y."/>
        </authorList>
    </citation>
    <scope>NUCLEOTIDE SEQUENCE [LARGE SCALE GENOMIC DNA]</scope>
    <source>
        <strain evidence="14 15">THAL066</strain>
    </source>
</reference>
<dbReference type="PANTHER" id="PTHR21257">
    <property type="entry name" value="DELTA(14)-STEROL REDUCTASE"/>
    <property type="match status" value="1"/>
</dbReference>
<evidence type="ECO:0000256" key="5">
    <source>
        <dbReference type="ARBA" id="ARBA00022955"/>
    </source>
</evidence>
<evidence type="ECO:0000256" key="8">
    <source>
        <dbReference type="ARBA" id="ARBA00023011"/>
    </source>
</evidence>
<dbReference type="OrthoDB" id="5326588at2759"/>
<feature type="transmembrane region" description="Helical" evidence="13">
    <location>
        <begin position="240"/>
        <end position="259"/>
    </location>
</feature>